<dbReference type="EMBL" id="VSSQ01117182">
    <property type="protein sequence ID" value="MPN51755.1"/>
    <property type="molecule type" value="Genomic_DNA"/>
</dbReference>
<sequence length="95" mass="10545">MLCSLKLPILLLRKKGNVSLNQTVIALNGCQRILKSSFIIIIKVIVRALKITPKEVMTANRFKSAGVLIKIKIKGKVKSLEINCTKVSTRIRCSP</sequence>
<gene>
    <name evidence="1" type="ORF">SDC9_199404</name>
</gene>
<proteinExistence type="predicted"/>
<organism evidence="1">
    <name type="scientific">bioreactor metagenome</name>
    <dbReference type="NCBI Taxonomy" id="1076179"/>
    <lineage>
        <taxon>unclassified sequences</taxon>
        <taxon>metagenomes</taxon>
        <taxon>ecological metagenomes</taxon>
    </lineage>
</organism>
<comment type="caution">
    <text evidence="1">The sequence shown here is derived from an EMBL/GenBank/DDBJ whole genome shotgun (WGS) entry which is preliminary data.</text>
</comment>
<accession>A0A645IKC4</accession>
<evidence type="ECO:0000313" key="1">
    <source>
        <dbReference type="EMBL" id="MPN51755.1"/>
    </source>
</evidence>
<name>A0A645IKC4_9ZZZZ</name>
<protein>
    <submittedName>
        <fullName evidence="1">Uncharacterized protein</fullName>
    </submittedName>
</protein>
<dbReference type="AlphaFoldDB" id="A0A645IKC4"/>
<reference evidence="1" key="1">
    <citation type="submission" date="2019-08" db="EMBL/GenBank/DDBJ databases">
        <authorList>
            <person name="Kucharzyk K."/>
            <person name="Murdoch R.W."/>
            <person name="Higgins S."/>
            <person name="Loffler F."/>
        </authorList>
    </citation>
    <scope>NUCLEOTIDE SEQUENCE</scope>
</reference>